<evidence type="ECO:0000256" key="1">
    <source>
        <dbReference type="ARBA" id="ARBA00001974"/>
    </source>
</evidence>
<dbReference type="PRINTS" id="PR00757">
    <property type="entry name" value="AMINEOXDASEF"/>
</dbReference>
<evidence type="ECO:0000259" key="7">
    <source>
        <dbReference type="Pfam" id="PF01593"/>
    </source>
</evidence>
<dbReference type="Gene3D" id="1.10.405.10">
    <property type="entry name" value="Guanine Nucleotide Dissociation Inhibitor, domain 1"/>
    <property type="match status" value="1"/>
</dbReference>
<dbReference type="Proteomes" id="UP000572817">
    <property type="component" value="Unassembled WGS sequence"/>
</dbReference>
<accession>A0A8H4IMQ5</accession>
<dbReference type="EC" id="1.4.3.-" evidence="6"/>
<feature type="binding site" evidence="5">
    <location>
        <begin position="31"/>
        <end position="32"/>
    </location>
    <ligand>
        <name>FAD</name>
        <dbReference type="ChEBI" id="CHEBI:57692"/>
    </ligand>
</feature>
<keyword evidence="9" id="KW-1185">Reference proteome</keyword>
<dbReference type="Gene3D" id="3.50.50.60">
    <property type="entry name" value="FAD/NAD(P)-binding domain"/>
    <property type="match status" value="1"/>
</dbReference>
<dbReference type="Pfam" id="PF01593">
    <property type="entry name" value="Amino_oxidase"/>
    <property type="match status" value="1"/>
</dbReference>
<protein>
    <recommendedName>
        <fullName evidence="6">Amine oxidase</fullName>
        <ecNumber evidence="6">1.4.3.-</ecNumber>
    </recommendedName>
</protein>
<evidence type="ECO:0000256" key="6">
    <source>
        <dbReference type="RuleBase" id="RU362067"/>
    </source>
</evidence>
<evidence type="ECO:0000256" key="5">
    <source>
        <dbReference type="PIRSR" id="PIRSR601613-1"/>
    </source>
</evidence>
<dbReference type="EMBL" id="WWBZ02000051">
    <property type="protein sequence ID" value="KAF4304022.1"/>
    <property type="molecule type" value="Genomic_DNA"/>
</dbReference>
<feature type="binding site" evidence="5">
    <location>
        <position position="228"/>
    </location>
    <ligand>
        <name>FAD</name>
        <dbReference type="ChEBI" id="CHEBI:57692"/>
    </ligand>
</feature>
<sequence>MLDVIVVGAGLSGLQAAWDVQKAGCTVVVLEARNRVGGKTYSALLASGRGCVELGAAWINDTNQHRMYGHARRFGLELVKQSIEGDVVMQEKEKVHRFPFGTTPKFTTSEVSNLESIRDQFIHLSLDPKTDLTKLDEVTVEQFVKGQGAVPKTVEMVNLWVRVMLGFEASEVSARSFVDYLTRGGGFKQMRSDEKHGAQYLRFRHGTQSVAKNIASVLGPAVRLSTPVKHVADHGTHVVITTAAGDQHSARKAIIALPTPNYSSLTFSPPLTGDTAAIAGSTKLGDYTKAIVCYDTPWWRSHSFNGMALSYTGPICVARDTSVDVERQYSLTGFVNGEFGRKWSVLPAHERRAKVLQQIAAMFGDAEQAFKPIEVFEQEWKKEEWSKGAVCPMTGPGVLNEFGWVYGKPVGNFHFVGTEFAREWKGYMEGAVCSGEDGAREVVEALKGMGNGSGEAVKARL</sequence>
<reference evidence="8" key="1">
    <citation type="submission" date="2020-04" db="EMBL/GenBank/DDBJ databases">
        <title>Genome Assembly and Annotation of Botryosphaeria dothidea sdau 11-99, a Latent Pathogen of Apple Fruit Ring Rot in China.</title>
        <authorList>
            <person name="Yu C."/>
            <person name="Diao Y."/>
            <person name="Lu Q."/>
            <person name="Zhao J."/>
            <person name="Cui S."/>
            <person name="Peng C."/>
            <person name="He B."/>
            <person name="Liu H."/>
        </authorList>
    </citation>
    <scope>NUCLEOTIDE SEQUENCE [LARGE SCALE GENOMIC DNA]</scope>
    <source>
        <strain evidence="8">Sdau11-99</strain>
    </source>
</reference>
<dbReference type="InterPro" id="IPR001613">
    <property type="entry name" value="Flavin_amine_oxidase"/>
</dbReference>
<comment type="similarity">
    <text evidence="2 6">Belongs to the flavin monoamine oxidase family.</text>
</comment>
<dbReference type="Gene3D" id="3.90.660.10">
    <property type="match status" value="1"/>
</dbReference>
<feature type="binding site" evidence="5">
    <location>
        <position position="334"/>
    </location>
    <ligand>
        <name>substrate</name>
    </ligand>
</feature>
<keyword evidence="3 6" id="KW-0560">Oxidoreductase</keyword>
<comment type="catalytic activity">
    <reaction evidence="4">
        <text>a secondary aliphatic amine + O2 + H2O = a primary amine + an aldehyde + H2O2</text>
        <dbReference type="Rhea" id="RHEA:26414"/>
        <dbReference type="ChEBI" id="CHEBI:15377"/>
        <dbReference type="ChEBI" id="CHEBI:15379"/>
        <dbReference type="ChEBI" id="CHEBI:16240"/>
        <dbReference type="ChEBI" id="CHEBI:17478"/>
        <dbReference type="ChEBI" id="CHEBI:58855"/>
        <dbReference type="ChEBI" id="CHEBI:65296"/>
        <dbReference type="EC" id="1.4.3.4"/>
    </reaction>
</comment>
<feature type="domain" description="Amine oxidase" evidence="7">
    <location>
        <begin position="11"/>
        <end position="442"/>
    </location>
</feature>
<dbReference type="OrthoDB" id="5046242at2759"/>
<keyword evidence="6" id="KW-0285">Flavoprotein</keyword>
<gene>
    <name evidence="8" type="ORF">GTA08_BOTSDO07893</name>
</gene>
<feature type="binding site" evidence="5">
    <location>
        <position position="419"/>
    </location>
    <ligand>
        <name>FAD</name>
        <dbReference type="ChEBI" id="CHEBI:57692"/>
    </ligand>
</feature>
<dbReference type="SUPFAM" id="SSF54373">
    <property type="entry name" value="FAD-linked reductases, C-terminal domain"/>
    <property type="match status" value="1"/>
</dbReference>
<evidence type="ECO:0000256" key="4">
    <source>
        <dbReference type="ARBA" id="ARBA00048448"/>
    </source>
</evidence>
<dbReference type="PANTHER" id="PTHR43563">
    <property type="entry name" value="AMINE OXIDASE"/>
    <property type="match status" value="1"/>
</dbReference>
<dbReference type="GO" id="GO:0097621">
    <property type="term" value="F:monoamine oxidase activity"/>
    <property type="evidence" value="ECO:0007669"/>
    <property type="project" value="UniProtKB-EC"/>
</dbReference>
<dbReference type="InterPro" id="IPR050703">
    <property type="entry name" value="Flavin_MAO"/>
</dbReference>
<organism evidence="8 9">
    <name type="scientific">Botryosphaeria dothidea</name>
    <dbReference type="NCBI Taxonomy" id="55169"/>
    <lineage>
        <taxon>Eukaryota</taxon>
        <taxon>Fungi</taxon>
        <taxon>Dikarya</taxon>
        <taxon>Ascomycota</taxon>
        <taxon>Pezizomycotina</taxon>
        <taxon>Dothideomycetes</taxon>
        <taxon>Dothideomycetes incertae sedis</taxon>
        <taxon>Botryosphaeriales</taxon>
        <taxon>Botryosphaeriaceae</taxon>
        <taxon>Botryosphaeria</taxon>
    </lineage>
</organism>
<dbReference type="InterPro" id="IPR036188">
    <property type="entry name" value="FAD/NAD-bd_sf"/>
</dbReference>
<dbReference type="InterPro" id="IPR002937">
    <property type="entry name" value="Amino_oxidase"/>
</dbReference>
<dbReference type="AlphaFoldDB" id="A0A8H4IMQ5"/>
<evidence type="ECO:0000313" key="8">
    <source>
        <dbReference type="EMBL" id="KAF4304022.1"/>
    </source>
</evidence>
<evidence type="ECO:0000256" key="2">
    <source>
        <dbReference type="ARBA" id="ARBA00005995"/>
    </source>
</evidence>
<comment type="caution">
    <text evidence="8">The sequence shown here is derived from an EMBL/GenBank/DDBJ whole genome shotgun (WGS) entry which is preliminary data.</text>
</comment>
<name>A0A8H4IMQ5_9PEZI</name>
<feature type="binding site" evidence="5">
    <location>
        <position position="12"/>
    </location>
    <ligand>
        <name>FAD</name>
        <dbReference type="ChEBI" id="CHEBI:57692"/>
    </ligand>
</feature>
<evidence type="ECO:0000256" key="3">
    <source>
        <dbReference type="ARBA" id="ARBA00023002"/>
    </source>
</evidence>
<dbReference type="SUPFAM" id="SSF51905">
    <property type="entry name" value="FAD/NAD(P)-binding domain"/>
    <property type="match status" value="1"/>
</dbReference>
<evidence type="ECO:0000313" key="9">
    <source>
        <dbReference type="Proteomes" id="UP000572817"/>
    </source>
</evidence>
<proteinExistence type="inferred from homology"/>
<comment type="cofactor">
    <cofactor evidence="1 6">
        <name>FAD</name>
        <dbReference type="ChEBI" id="CHEBI:57692"/>
    </cofactor>
</comment>
<dbReference type="PANTHER" id="PTHR43563:SF14">
    <property type="entry name" value="AMINE OXIDASE"/>
    <property type="match status" value="1"/>
</dbReference>
<keyword evidence="6" id="KW-0274">FAD</keyword>